<accession>A0A1H2DBP2</accession>
<evidence type="ECO:0000313" key="2">
    <source>
        <dbReference type="Proteomes" id="UP000198688"/>
    </source>
</evidence>
<dbReference type="Proteomes" id="UP000198688">
    <property type="component" value="Chromosome I"/>
</dbReference>
<protein>
    <submittedName>
        <fullName evidence="1">Uncharacterized protein</fullName>
    </submittedName>
</protein>
<dbReference type="RefSeq" id="WP_092555406.1">
    <property type="nucleotide sequence ID" value="NZ_BOMJ01000060.1"/>
</dbReference>
<organism evidence="1 2">
    <name type="scientific">Actinoplanes derwentensis</name>
    <dbReference type="NCBI Taxonomy" id="113562"/>
    <lineage>
        <taxon>Bacteria</taxon>
        <taxon>Bacillati</taxon>
        <taxon>Actinomycetota</taxon>
        <taxon>Actinomycetes</taxon>
        <taxon>Micromonosporales</taxon>
        <taxon>Micromonosporaceae</taxon>
        <taxon>Actinoplanes</taxon>
    </lineage>
</organism>
<evidence type="ECO:0000313" key="1">
    <source>
        <dbReference type="EMBL" id="SDT80007.1"/>
    </source>
</evidence>
<dbReference type="OrthoDB" id="3297015at2"/>
<dbReference type="AlphaFoldDB" id="A0A1H2DBP2"/>
<name>A0A1H2DBP2_9ACTN</name>
<dbReference type="EMBL" id="LT629758">
    <property type="protein sequence ID" value="SDT80007.1"/>
    <property type="molecule type" value="Genomic_DNA"/>
</dbReference>
<proteinExistence type="predicted"/>
<dbReference type="STRING" id="113562.SAMN04489716_9022"/>
<sequence>MTCSCPECGSAGVPLIFGLPVPEAQEAARHGELALGGCMMPAEPPNWQCPHGHRWWDADETGWDEQLLTVLAAHGYPVD</sequence>
<gene>
    <name evidence="1" type="ORF">SAMN04489716_9022</name>
</gene>
<keyword evidence="2" id="KW-1185">Reference proteome</keyword>
<reference evidence="1 2" key="1">
    <citation type="submission" date="2016-10" db="EMBL/GenBank/DDBJ databases">
        <authorList>
            <person name="de Groot N.N."/>
        </authorList>
    </citation>
    <scope>NUCLEOTIDE SEQUENCE [LARGE SCALE GENOMIC DNA]</scope>
    <source>
        <strain evidence="1 2">DSM 43941</strain>
    </source>
</reference>